<sequence length="223" mass="25523">MDFNMTIVKPAYFVIRGFYGIPNINYYYIFLLVLYIMSVVENGAVMALISLDQSLKTPKYIAVFNLAFVDMLGHSTLVPKVIDTFWFNHKNIPYNDCLTYEFFNFMSLTMQSLNLVLLSFDRLVAITFPLRYRVIVTLKSMFILVAASWLYAICINLIAVGFLTRLSYCGTVVINSYFCEYGPLIRLACNDNFPQVVLALQFEGDNAEGHGDSSNMNNKFEDQ</sequence>
<evidence type="ECO:0000256" key="6">
    <source>
        <dbReference type="SAM" id="Phobius"/>
    </source>
</evidence>
<organism evidence="8 9">
    <name type="scientific">Muraenolepis orangiensis</name>
    <name type="common">Patagonian moray cod</name>
    <dbReference type="NCBI Taxonomy" id="630683"/>
    <lineage>
        <taxon>Eukaryota</taxon>
        <taxon>Metazoa</taxon>
        <taxon>Chordata</taxon>
        <taxon>Craniata</taxon>
        <taxon>Vertebrata</taxon>
        <taxon>Euteleostomi</taxon>
        <taxon>Actinopterygii</taxon>
        <taxon>Neopterygii</taxon>
        <taxon>Teleostei</taxon>
        <taxon>Neoteleostei</taxon>
        <taxon>Acanthomorphata</taxon>
        <taxon>Zeiogadaria</taxon>
        <taxon>Gadariae</taxon>
        <taxon>Gadiformes</taxon>
        <taxon>Muraenolepidoidei</taxon>
        <taxon>Muraenolepididae</taxon>
        <taxon>Muraenolepis</taxon>
    </lineage>
</organism>
<dbReference type="Pfam" id="PF13853">
    <property type="entry name" value="7tm_4"/>
    <property type="match status" value="1"/>
</dbReference>
<dbReference type="Proteomes" id="UP001148018">
    <property type="component" value="Unassembled WGS sequence"/>
</dbReference>
<feature type="transmembrane region" description="Helical" evidence="6">
    <location>
        <begin position="141"/>
        <end position="163"/>
    </location>
</feature>
<feature type="transmembrane region" description="Helical" evidence="6">
    <location>
        <begin position="26"/>
        <end position="49"/>
    </location>
</feature>
<comment type="caution">
    <text evidence="8">The sequence shown here is derived from an EMBL/GenBank/DDBJ whole genome shotgun (WGS) entry which is preliminary data.</text>
</comment>
<dbReference type="InterPro" id="IPR000725">
    <property type="entry name" value="Olfact_rcpt"/>
</dbReference>
<evidence type="ECO:0000313" key="9">
    <source>
        <dbReference type="Proteomes" id="UP001148018"/>
    </source>
</evidence>
<evidence type="ECO:0000256" key="2">
    <source>
        <dbReference type="ARBA" id="ARBA00022692"/>
    </source>
</evidence>
<dbReference type="GO" id="GO:0004984">
    <property type="term" value="F:olfactory receptor activity"/>
    <property type="evidence" value="ECO:0007669"/>
    <property type="project" value="InterPro"/>
</dbReference>
<reference evidence="8" key="1">
    <citation type="submission" date="2022-07" db="EMBL/GenBank/DDBJ databases">
        <title>Chromosome-level genome of Muraenolepis orangiensis.</title>
        <authorList>
            <person name="Kim J."/>
        </authorList>
    </citation>
    <scope>NUCLEOTIDE SEQUENCE</scope>
    <source>
        <strain evidence="8">KU_S4_2022</strain>
        <tissue evidence="8">Muscle</tissue>
    </source>
</reference>
<name>A0A9Q0DLF7_9TELE</name>
<evidence type="ECO:0000313" key="8">
    <source>
        <dbReference type="EMBL" id="KAJ3588722.1"/>
    </source>
</evidence>
<dbReference type="PRINTS" id="PR00245">
    <property type="entry name" value="OLFACTORYR"/>
</dbReference>
<proteinExistence type="predicted"/>
<evidence type="ECO:0000256" key="5">
    <source>
        <dbReference type="ARBA" id="ARBA00023224"/>
    </source>
</evidence>
<dbReference type="PANTHER" id="PTHR26451:SF869">
    <property type="entry name" value="OLFACTORY RECEPTOR 530-RELATED"/>
    <property type="match status" value="1"/>
</dbReference>
<keyword evidence="5" id="KW-0807">Transducer</keyword>
<dbReference type="EMBL" id="JANIIK010000115">
    <property type="protein sequence ID" value="KAJ3588722.1"/>
    <property type="molecule type" value="Genomic_DNA"/>
</dbReference>
<comment type="subcellular location">
    <subcellularLocation>
        <location evidence="1">Membrane</location>
        <topology evidence="1">Multi-pass membrane protein</topology>
    </subcellularLocation>
</comment>
<dbReference type="SUPFAM" id="SSF81321">
    <property type="entry name" value="Family A G protein-coupled receptor-like"/>
    <property type="match status" value="1"/>
</dbReference>
<dbReference type="GO" id="GO:0005549">
    <property type="term" value="F:odorant binding"/>
    <property type="evidence" value="ECO:0007669"/>
    <property type="project" value="TreeGrafter"/>
</dbReference>
<feature type="domain" description="G-protein coupled receptors family 1 profile" evidence="7">
    <location>
        <begin position="41"/>
        <end position="223"/>
    </location>
</feature>
<feature type="transmembrane region" description="Helical" evidence="6">
    <location>
        <begin position="61"/>
        <end position="82"/>
    </location>
</feature>
<dbReference type="GO" id="GO:0004930">
    <property type="term" value="F:G protein-coupled receptor activity"/>
    <property type="evidence" value="ECO:0007669"/>
    <property type="project" value="InterPro"/>
</dbReference>
<feature type="transmembrane region" description="Helical" evidence="6">
    <location>
        <begin position="102"/>
        <end position="120"/>
    </location>
</feature>
<dbReference type="PANTHER" id="PTHR26451">
    <property type="entry name" value="G_PROTEIN_RECEP_F1_2 DOMAIN-CONTAINING PROTEIN"/>
    <property type="match status" value="1"/>
</dbReference>
<dbReference type="PROSITE" id="PS50262">
    <property type="entry name" value="G_PROTEIN_RECEP_F1_2"/>
    <property type="match status" value="1"/>
</dbReference>
<dbReference type="OrthoDB" id="9444602at2759"/>
<evidence type="ECO:0000259" key="7">
    <source>
        <dbReference type="PROSITE" id="PS50262"/>
    </source>
</evidence>
<dbReference type="GO" id="GO:0016020">
    <property type="term" value="C:membrane"/>
    <property type="evidence" value="ECO:0007669"/>
    <property type="project" value="UniProtKB-SubCell"/>
</dbReference>
<dbReference type="InterPro" id="IPR052921">
    <property type="entry name" value="GPCR1_Superfamily_Member"/>
</dbReference>
<dbReference type="InterPro" id="IPR017452">
    <property type="entry name" value="GPCR_Rhodpsn_7TM"/>
</dbReference>
<keyword evidence="2 6" id="KW-0812">Transmembrane</keyword>
<protein>
    <recommendedName>
        <fullName evidence="7">G-protein coupled receptors family 1 profile domain-containing protein</fullName>
    </recommendedName>
</protein>
<dbReference type="InterPro" id="IPR000276">
    <property type="entry name" value="GPCR_Rhodpsn"/>
</dbReference>
<evidence type="ECO:0000256" key="1">
    <source>
        <dbReference type="ARBA" id="ARBA00004141"/>
    </source>
</evidence>
<dbReference type="Gene3D" id="1.20.1070.10">
    <property type="entry name" value="Rhodopsin 7-helix transmembrane proteins"/>
    <property type="match status" value="1"/>
</dbReference>
<keyword evidence="9" id="KW-1185">Reference proteome</keyword>
<gene>
    <name evidence="8" type="ORF">NHX12_009576</name>
</gene>
<evidence type="ECO:0000256" key="4">
    <source>
        <dbReference type="ARBA" id="ARBA00023136"/>
    </source>
</evidence>
<accession>A0A9Q0DLF7</accession>
<keyword evidence="3 6" id="KW-1133">Transmembrane helix</keyword>
<dbReference type="AlphaFoldDB" id="A0A9Q0DLF7"/>
<keyword evidence="4 6" id="KW-0472">Membrane</keyword>
<evidence type="ECO:0000256" key="3">
    <source>
        <dbReference type="ARBA" id="ARBA00022989"/>
    </source>
</evidence>
<dbReference type="PRINTS" id="PR00237">
    <property type="entry name" value="GPCRRHODOPSN"/>
</dbReference>